<dbReference type="Proteomes" id="UP000887565">
    <property type="component" value="Unplaced"/>
</dbReference>
<dbReference type="PROSITE" id="PS50084">
    <property type="entry name" value="KH_TYPE_1"/>
    <property type="match status" value="1"/>
</dbReference>
<keyword evidence="2" id="KW-0694">RNA-binding</keyword>
<evidence type="ECO:0000313" key="6">
    <source>
        <dbReference type="WBParaSite" id="nRc.2.0.1.t14283-RA"/>
    </source>
</evidence>
<dbReference type="InterPro" id="IPR036612">
    <property type="entry name" value="KH_dom_type_1_sf"/>
</dbReference>
<sequence>MSTGRHSPASANGSSLNTAPPSLFGNYFQQNLQQQQLSGTQPAPLFPPPTSSSSAAATATSSLGAGGIGSALSNAGNLQILHFLDGLRSTLRSNGYGETAIVEIVQAMQTLAKYNVLGLGLGLGLAALSSKSTSQQESDYPALNPLAFGHKESVSFSNGSSNKYVASFTGFESSNLADRSLSSDFYIGQTDARSELSAVIQQLTASRGDSSPERRRDLPSLGYVSRSNLRGGGDQSPRGDNDRMSIGDRLSLIKEYRLEGDKLELSVPDSLVGAILGRQARNLMEIQRYSGAKVEVSKREPNSTSTTERIISIEGQPEEIKAARRKIESVIIEEQYKRDNLRKY</sequence>
<dbReference type="GO" id="GO:0003723">
    <property type="term" value="F:RNA binding"/>
    <property type="evidence" value="ECO:0007669"/>
    <property type="project" value="UniProtKB-UniRule"/>
</dbReference>
<dbReference type="InterPro" id="IPR004088">
    <property type="entry name" value="KH_dom_type_1"/>
</dbReference>
<feature type="region of interest" description="Disordered" evidence="3">
    <location>
        <begin position="203"/>
        <end position="246"/>
    </location>
</feature>
<organism evidence="5 6">
    <name type="scientific">Romanomermis culicivorax</name>
    <name type="common">Nematode worm</name>
    <dbReference type="NCBI Taxonomy" id="13658"/>
    <lineage>
        <taxon>Eukaryota</taxon>
        <taxon>Metazoa</taxon>
        <taxon>Ecdysozoa</taxon>
        <taxon>Nematoda</taxon>
        <taxon>Enoplea</taxon>
        <taxon>Dorylaimia</taxon>
        <taxon>Mermithida</taxon>
        <taxon>Mermithoidea</taxon>
        <taxon>Mermithidae</taxon>
        <taxon>Romanomermis</taxon>
    </lineage>
</organism>
<feature type="compositionally biased region" description="Basic and acidic residues" evidence="3">
    <location>
        <begin position="237"/>
        <end position="246"/>
    </location>
</feature>
<reference evidence="6" key="1">
    <citation type="submission" date="2022-11" db="UniProtKB">
        <authorList>
            <consortium name="WormBaseParasite"/>
        </authorList>
    </citation>
    <scope>IDENTIFICATION</scope>
</reference>
<dbReference type="SUPFAM" id="SSF54791">
    <property type="entry name" value="Eukaryotic type KH-domain (KH-domain type I)"/>
    <property type="match status" value="1"/>
</dbReference>
<keyword evidence="5" id="KW-1185">Reference proteome</keyword>
<dbReference type="WBParaSite" id="nRc.2.0.1.t14283-RA">
    <property type="protein sequence ID" value="nRc.2.0.1.t14283-RA"/>
    <property type="gene ID" value="nRc.2.0.1.g14283"/>
</dbReference>
<dbReference type="Pfam" id="PF00013">
    <property type="entry name" value="KH_1"/>
    <property type="match status" value="1"/>
</dbReference>
<dbReference type="InterPro" id="IPR004087">
    <property type="entry name" value="KH_dom"/>
</dbReference>
<dbReference type="OMA" id="MANYLMQ"/>
<dbReference type="SMART" id="SM00322">
    <property type="entry name" value="KH"/>
    <property type="match status" value="1"/>
</dbReference>
<feature type="region of interest" description="Disordered" evidence="3">
    <location>
        <begin position="37"/>
        <end position="58"/>
    </location>
</feature>
<feature type="domain" description="K Homology" evidence="4">
    <location>
        <begin position="259"/>
        <end position="332"/>
    </location>
</feature>
<evidence type="ECO:0000256" key="3">
    <source>
        <dbReference type="SAM" id="MobiDB-lite"/>
    </source>
</evidence>
<evidence type="ECO:0000256" key="1">
    <source>
        <dbReference type="ARBA" id="ARBA00022737"/>
    </source>
</evidence>
<evidence type="ECO:0000313" key="5">
    <source>
        <dbReference type="Proteomes" id="UP000887565"/>
    </source>
</evidence>
<keyword evidence="1" id="KW-0677">Repeat</keyword>
<accession>A0A915ILH2</accession>
<dbReference type="AlphaFoldDB" id="A0A915ILH2"/>
<evidence type="ECO:0000256" key="2">
    <source>
        <dbReference type="PROSITE-ProRule" id="PRU00117"/>
    </source>
</evidence>
<dbReference type="PANTHER" id="PTHR10288">
    <property type="entry name" value="KH DOMAIN CONTAINING RNA BINDING PROTEIN"/>
    <property type="match status" value="1"/>
</dbReference>
<dbReference type="Gene3D" id="3.30.1370.10">
    <property type="entry name" value="K Homology domain, type 1"/>
    <property type="match status" value="1"/>
</dbReference>
<protein>
    <submittedName>
        <fullName evidence="6">K Homology domain-containing protein</fullName>
    </submittedName>
</protein>
<evidence type="ECO:0000259" key="4">
    <source>
        <dbReference type="SMART" id="SM00322"/>
    </source>
</evidence>
<proteinExistence type="predicted"/>
<name>A0A915ILH2_ROMCU</name>